<sequence>GHELTHGFDNTGRKHDKYGNYIQWWSNKTIGTFENMTKCFVNQYDNYTIDGVRGHVKGKVTLGENLADNGGLNQAYTAYQSYKQRNGAEGKLPGFETYNDEQMFFIAYGSIWCETATVRDIEDQLEYDEHAPNYIRVIGTLQNSPEFSKAFQCPKNTPMNPIRPKCKIW</sequence>
<dbReference type="SUPFAM" id="SSF55486">
    <property type="entry name" value="Metalloproteases ('zincins'), catalytic domain"/>
    <property type="match status" value="1"/>
</dbReference>
<dbReference type="Proteomes" id="UP000625711">
    <property type="component" value="Unassembled WGS sequence"/>
</dbReference>
<dbReference type="GO" id="GO:0004222">
    <property type="term" value="F:metalloendopeptidase activity"/>
    <property type="evidence" value="ECO:0007669"/>
    <property type="project" value="InterPro"/>
</dbReference>
<gene>
    <name evidence="2" type="ORF">GWI33_009636</name>
</gene>
<dbReference type="InterPro" id="IPR024079">
    <property type="entry name" value="MetalloPept_cat_dom_sf"/>
</dbReference>
<dbReference type="Pfam" id="PF01431">
    <property type="entry name" value="Peptidase_M13"/>
    <property type="match status" value="1"/>
</dbReference>
<dbReference type="PANTHER" id="PTHR11733:SF133">
    <property type="entry name" value="PHOSPHATE-REGULATING NEUTRAL ENDOPEPTIDASE PHEX"/>
    <property type="match status" value="1"/>
</dbReference>
<dbReference type="AlphaFoldDB" id="A0A834IDC3"/>
<dbReference type="Gene3D" id="3.40.390.10">
    <property type="entry name" value="Collagenase (Catalytic Domain)"/>
    <property type="match status" value="1"/>
</dbReference>
<proteinExistence type="predicted"/>
<comment type="caution">
    <text evidence="2">The sequence shown here is derived from an EMBL/GenBank/DDBJ whole genome shotgun (WGS) entry which is preliminary data.</text>
</comment>
<dbReference type="InterPro" id="IPR000718">
    <property type="entry name" value="Peptidase_M13"/>
</dbReference>
<evidence type="ECO:0000313" key="3">
    <source>
        <dbReference type="Proteomes" id="UP000625711"/>
    </source>
</evidence>
<keyword evidence="3" id="KW-1185">Reference proteome</keyword>
<dbReference type="InterPro" id="IPR018497">
    <property type="entry name" value="Peptidase_M13_C"/>
</dbReference>
<dbReference type="PROSITE" id="PS51885">
    <property type="entry name" value="NEPRILYSIN"/>
    <property type="match status" value="1"/>
</dbReference>
<dbReference type="GO" id="GO:0005886">
    <property type="term" value="C:plasma membrane"/>
    <property type="evidence" value="ECO:0007669"/>
    <property type="project" value="TreeGrafter"/>
</dbReference>
<dbReference type="GO" id="GO:0016485">
    <property type="term" value="P:protein processing"/>
    <property type="evidence" value="ECO:0007669"/>
    <property type="project" value="TreeGrafter"/>
</dbReference>
<dbReference type="OrthoDB" id="6475849at2759"/>
<evidence type="ECO:0000259" key="1">
    <source>
        <dbReference type="Pfam" id="PF01431"/>
    </source>
</evidence>
<feature type="non-terminal residue" evidence="2">
    <location>
        <position position="1"/>
    </location>
</feature>
<organism evidence="2 3">
    <name type="scientific">Rhynchophorus ferrugineus</name>
    <name type="common">Red palm weevil</name>
    <name type="synonym">Curculio ferrugineus</name>
    <dbReference type="NCBI Taxonomy" id="354439"/>
    <lineage>
        <taxon>Eukaryota</taxon>
        <taxon>Metazoa</taxon>
        <taxon>Ecdysozoa</taxon>
        <taxon>Arthropoda</taxon>
        <taxon>Hexapoda</taxon>
        <taxon>Insecta</taxon>
        <taxon>Pterygota</taxon>
        <taxon>Neoptera</taxon>
        <taxon>Endopterygota</taxon>
        <taxon>Coleoptera</taxon>
        <taxon>Polyphaga</taxon>
        <taxon>Cucujiformia</taxon>
        <taxon>Curculionidae</taxon>
        <taxon>Dryophthorinae</taxon>
        <taxon>Rhynchophorus</taxon>
    </lineage>
</organism>
<dbReference type="EMBL" id="JAACXV010004965">
    <property type="protein sequence ID" value="KAF7276936.1"/>
    <property type="molecule type" value="Genomic_DNA"/>
</dbReference>
<evidence type="ECO:0000313" key="2">
    <source>
        <dbReference type="EMBL" id="KAF7276936.1"/>
    </source>
</evidence>
<name>A0A834IDC3_RHYFE</name>
<protein>
    <recommendedName>
        <fullName evidence="1">Peptidase M13 C-terminal domain-containing protein</fullName>
    </recommendedName>
</protein>
<accession>A0A834IDC3</accession>
<dbReference type="PANTHER" id="PTHR11733">
    <property type="entry name" value="ZINC METALLOPROTEASE FAMILY M13 NEPRILYSIN-RELATED"/>
    <property type="match status" value="1"/>
</dbReference>
<reference evidence="2" key="1">
    <citation type="submission" date="2020-08" db="EMBL/GenBank/DDBJ databases">
        <title>Genome sequencing and assembly of the red palm weevil Rhynchophorus ferrugineus.</title>
        <authorList>
            <person name="Dias G.B."/>
            <person name="Bergman C.M."/>
            <person name="Manee M."/>
        </authorList>
    </citation>
    <scope>NUCLEOTIDE SEQUENCE</scope>
    <source>
        <strain evidence="2">AA-2017</strain>
        <tissue evidence="2">Whole larva</tissue>
    </source>
</reference>
<feature type="domain" description="Peptidase M13 C-terminal" evidence="1">
    <location>
        <begin position="1"/>
        <end position="162"/>
    </location>
</feature>